<dbReference type="OrthoDB" id="3693568at2"/>
<name>A0A6N7YNN5_9PSEU</name>
<proteinExistence type="predicted"/>
<gene>
    <name evidence="1" type="ORF">GKO32_05765</name>
</gene>
<evidence type="ECO:0000313" key="2">
    <source>
        <dbReference type="Proteomes" id="UP000440096"/>
    </source>
</evidence>
<evidence type="ECO:0000313" key="1">
    <source>
        <dbReference type="EMBL" id="MTD53488.1"/>
    </source>
</evidence>
<dbReference type="RefSeq" id="WP_154755746.1">
    <property type="nucleotide sequence ID" value="NZ_WMBA01000006.1"/>
</dbReference>
<comment type="caution">
    <text evidence="1">The sequence shown here is derived from an EMBL/GenBank/DDBJ whole genome shotgun (WGS) entry which is preliminary data.</text>
</comment>
<reference evidence="1 2" key="1">
    <citation type="submission" date="2019-11" db="EMBL/GenBank/DDBJ databases">
        <title>Draft genome of Amycolatopsis RM579.</title>
        <authorList>
            <person name="Duangmal K."/>
            <person name="Mingma R."/>
        </authorList>
    </citation>
    <scope>NUCLEOTIDE SEQUENCE [LARGE SCALE GENOMIC DNA]</scope>
    <source>
        <strain evidence="1 2">RM579</strain>
    </source>
</reference>
<dbReference type="Proteomes" id="UP000440096">
    <property type="component" value="Unassembled WGS sequence"/>
</dbReference>
<protein>
    <submittedName>
        <fullName evidence="1">Uncharacterized protein</fullName>
    </submittedName>
</protein>
<dbReference type="EMBL" id="WMBA01000006">
    <property type="protein sequence ID" value="MTD53488.1"/>
    <property type="molecule type" value="Genomic_DNA"/>
</dbReference>
<accession>A0A6N7YNN5</accession>
<organism evidence="1 2">
    <name type="scientific">Amycolatopsis pithecellobii</name>
    <dbReference type="NCBI Taxonomy" id="664692"/>
    <lineage>
        <taxon>Bacteria</taxon>
        <taxon>Bacillati</taxon>
        <taxon>Actinomycetota</taxon>
        <taxon>Actinomycetes</taxon>
        <taxon>Pseudonocardiales</taxon>
        <taxon>Pseudonocardiaceae</taxon>
        <taxon>Amycolatopsis</taxon>
    </lineage>
</organism>
<sequence length="117" mass="13266">MYDGNPLDGGLRTSVHQRLDDLARAAGRRDPRRAAELSRQEIPLLVQALRSVLAAHEPDEHGHCPVCHPKSAWLPFRRHNRLPCRAYLAVQLRLGNAETAVPLQRRRHRATHLHSVS</sequence>
<dbReference type="AlphaFoldDB" id="A0A6N7YNN5"/>
<keyword evidence="2" id="KW-1185">Reference proteome</keyword>